<evidence type="ECO:0000313" key="2">
    <source>
        <dbReference type="Proteomes" id="UP000319769"/>
    </source>
</evidence>
<organism evidence="1 2">
    <name type="scientific">Amycolatopsis acidicola</name>
    <dbReference type="NCBI Taxonomy" id="2596893"/>
    <lineage>
        <taxon>Bacteria</taxon>
        <taxon>Bacillati</taxon>
        <taxon>Actinomycetota</taxon>
        <taxon>Actinomycetes</taxon>
        <taxon>Pseudonocardiales</taxon>
        <taxon>Pseudonocardiaceae</taxon>
        <taxon>Amycolatopsis</taxon>
    </lineage>
</organism>
<accession>A0A5N0VKU7</accession>
<name>A0A5N0VKU7_9PSEU</name>
<protein>
    <submittedName>
        <fullName evidence="1">Uncharacterized protein</fullName>
    </submittedName>
</protein>
<dbReference type="Proteomes" id="UP000319769">
    <property type="component" value="Unassembled WGS sequence"/>
</dbReference>
<dbReference type="OrthoDB" id="3656879at2"/>
<reference evidence="1" key="1">
    <citation type="submission" date="2019-09" db="EMBL/GenBank/DDBJ databases">
        <authorList>
            <person name="Teo W.F.A."/>
            <person name="Duangmal K."/>
        </authorList>
    </citation>
    <scope>NUCLEOTIDE SEQUENCE [LARGE SCALE GENOMIC DNA]</scope>
    <source>
        <strain evidence="1">K81G1</strain>
    </source>
</reference>
<comment type="caution">
    <text evidence="1">The sequence shown here is derived from an EMBL/GenBank/DDBJ whole genome shotgun (WGS) entry which is preliminary data.</text>
</comment>
<dbReference type="EMBL" id="VMNW02000001">
    <property type="protein sequence ID" value="KAA9166949.1"/>
    <property type="molecule type" value="Genomic_DNA"/>
</dbReference>
<dbReference type="AlphaFoldDB" id="A0A5N0VKU7"/>
<keyword evidence="2" id="KW-1185">Reference proteome</keyword>
<sequence length="338" mass="38239">MTFPVLLLAAAGLAGYEHFTRRWLSSELARISGPRIVEALLPQQVMEVFLESIYGRNEANRDVMTGVLGGQGRQPFGGDLTISTHTEVTFGLRAVDFEHYHLTTGTTYSFKKNVRVDRFIVFATCDSLLRDSIVAGCELPLFDLWFVPDADEFQSRVNDMLPSVQLGIEYVDSDGKHRFAESSKLRLTEVKYGNWADYLSFFRADMGALPRQNTRDHLADLRIFECDLSAIAGDDHVVSAIERLSVRATTLQRIDDGFCYWQAPYPCYVNRITFEVKELDVARGDAFLFNIAPFTFRSNTINVGWLKAEDLPELEMRSWLLPGHGVALLWRDAGGRAY</sequence>
<proteinExistence type="predicted"/>
<evidence type="ECO:0000313" key="1">
    <source>
        <dbReference type="EMBL" id="KAA9166949.1"/>
    </source>
</evidence>
<gene>
    <name evidence="1" type="ORF">FPZ12_001520</name>
</gene>